<dbReference type="CDD" id="cd23130">
    <property type="entry name" value="RING-HC_EHV1-like"/>
    <property type="match status" value="1"/>
</dbReference>
<dbReference type="InterPro" id="IPR013083">
    <property type="entry name" value="Znf_RING/FYVE/PHD"/>
</dbReference>
<evidence type="ECO:0000259" key="6">
    <source>
        <dbReference type="PROSITE" id="PS50089"/>
    </source>
</evidence>
<evidence type="ECO:0000256" key="5">
    <source>
        <dbReference type="SAM" id="MobiDB-lite"/>
    </source>
</evidence>
<dbReference type="GO" id="GO:0008270">
    <property type="term" value="F:zinc ion binding"/>
    <property type="evidence" value="ECO:0007669"/>
    <property type="project" value="UniProtKB-KW"/>
</dbReference>
<dbReference type="InterPro" id="IPR001841">
    <property type="entry name" value="Znf_RING"/>
</dbReference>
<dbReference type="InterPro" id="IPR017907">
    <property type="entry name" value="Znf_RING_CS"/>
</dbReference>
<reference evidence="7 8" key="1">
    <citation type="submission" date="2019-09" db="EMBL/GenBank/DDBJ databases">
        <title>Bird 10,000 Genomes (B10K) Project - Family phase.</title>
        <authorList>
            <person name="Zhang G."/>
        </authorList>
    </citation>
    <scope>NUCLEOTIDE SEQUENCE [LARGE SCALE GENOMIC DNA]</scope>
    <source>
        <strain evidence="7">B10K-DU-002-01</strain>
        <tissue evidence="7">Muscle</tissue>
    </source>
</reference>
<keyword evidence="3" id="KW-0862">Zinc</keyword>
<dbReference type="GO" id="GO:0016874">
    <property type="term" value="F:ligase activity"/>
    <property type="evidence" value="ECO:0007669"/>
    <property type="project" value="UniProtKB-KW"/>
</dbReference>
<name>A0A7L1C132_9PASS</name>
<dbReference type="PROSITE" id="PS00518">
    <property type="entry name" value="ZF_RING_1"/>
    <property type="match status" value="1"/>
</dbReference>
<organism evidence="7 8">
    <name type="scientific">Illadopsis cleaveri</name>
    <name type="common">blackcap illadopsis</name>
    <dbReference type="NCBI Taxonomy" id="201329"/>
    <lineage>
        <taxon>Eukaryota</taxon>
        <taxon>Metazoa</taxon>
        <taxon>Chordata</taxon>
        <taxon>Craniata</taxon>
        <taxon>Vertebrata</taxon>
        <taxon>Euteleostomi</taxon>
        <taxon>Archelosauria</taxon>
        <taxon>Archosauria</taxon>
        <taxon>Dinosauria</taxon>
        <taxon>Saurischia</taxon>
        <taxon>Theropoda</taxon>
        <taxon>Coelurosauria</taxon>
        <taxon>Aves</taxon>
        <taxon>Neognathae</taxon>
        <taxon>Neoaves</taxon>
        <taxon>Telluraves</taxon>
        <taxon>Australaves</taxon>
        <taxon>Passeriformes</taxon>
        <taxon>Sylvioidea</taxon>
        <taxon>Timaliidae</taxon>
        <taxon>Illadopsis</taxon>
    </lineage>
</organism>
<proteinExistence type="predicted"/>
<dbReference type="Gene3D" id="3.30.40.10">
    <property type="entry name" value="Zinc/RING finger domain, C3HC4 (zinc finger)"/>
    <property type="match status" value="1"/>
</dbReference>
<dbReference type="Proteomes" id="UP000534634">
    <property type="component" value="Unassembled WGS sequence"/>
</dbReference>
<feature type="domain" description="RING-type" evidence="6">
    <location>
        <begin position="9"/>
        <end position="48"/>
    </location>
</feature>
<keyword evidence="1" id="KW-0479">Metal-binding</keyword>
<accession>A0A7L1C132</accession>
<evidence type="ECO:0000313" key="8">
    <source>
        <dbReference type="Proteomes" id="UP000534634"/>
    </source>
</evidence>
<feature type="compositionally biased region" description="Polar residues" evidence="5">
    <location>
        <begin position="307"/>
        <end position="319"/>
    </location>
</feature>
<dbReference type="EMBL" id="VXBB01014640">
    <property type="protein sequence ID" value="NXM59572.1"/>
    <property type="molecule type" value="Genomic_DNA"/>
</dbReference>
<dbReference type="PROSITE" id="PS50089">
    <property type="entry name" value="ZF_RING_2"/>
    <property type="match status" value="1"/>
</dbReference>
<gene>
    <name evidence="7" type="primary">Topors_0</name>
    <name evidence="7" type="ORF">ILLCLE_R01435</name>
</gene>
<evidence type="ECO:0000256" key="2">
    <source>
        <dbReference type="ARBA" id="ARBA00022771"/>
    </source>
</evidence>
<dbReference type="SMART" id="SM00184">
    <property type="entry name" value="RING"/>
    <property type="match status" value="1"/>
</dbReference>
<keyword evidence="2 4" id="KW-0863">Zinc-finger</keyword>
<evidence type="ECO:0000256" key="1">
    <source>
        <dbReference type="ARBA" id="ARBA00022723"/>
    </source>
</evidence>
<keyword evidence="7" id="KW-0436">Ligase</keyword>
<feature type="non-terminal residue" evidence="7">
    <location>
        <position position="1"/>
    </location>
</feature>
<protein>
    <submittedName>
        <fullName evidence="7">TOPRS ligase</fullName>
    </submittedName>
</protein>
<sequence length="349" mass="38274">MARENYSNCLICQDTPKDVASALPCHHQFCLGCILRWTQTNPSCPLCRTPIETIRFSERGEQDYLLFAVISPEESPETSSHTGAAPILLDENSAYDPLVFPAPSPQGTLSPAEQGAAGPGPVGGLQPEVWAKLFQQRQHLLDPVQPWLCERLEAIFQDQWWLVQVAQSSILHDLCLHGLNVENLVQTLQNCLGEHTAQLVHGLITVIVAQFSEEAQRLLLFHTGRKETDSLVASTSSSSMSSSSRSSSSQERISASIPAELNTEEIAGISEATLQGGPRHCSPVPIPAEWDQPQEEPEQAVVAGPSTRGSICSQVQGWDQSHRDPRRAQKRRAPSPQDSPPPSKRPRHL</sequence>
<evidence type="ECO:0000256" key="3">
    <source>
        <dbReference type="ARBA" id="ARBA00022833"/>
    </source>
</evidence>
<dbReference type="AlphaFoldDB" id="A0A7L1C132"/>
<feature type="non-terminal residue" evidence="7">
    <location>
        <position position="349"/>
    </location>
</feature>
<evidence type="ECO:0000256" key="4">
    <source>
        <dbReference type="PROSITE-ProRule" id="PRU00175"/>
    </source>
</evidence>
<feature type="region of interest" description="Disordered" evidence="5">
    <location>
        <begin position="231"/>
        <end position="262"/>
    </location>
</feature>
<feature type="region of interest" description="Disordered" evidence="5">
    <location>
        <begin position="274"/>
        <end position="349"/>
    </location>
</feature>
<dbReference type="SUPFAM" id="SSF57850">
    <property type="entry name" value="RING/U-box"/>
    <property type="match status" value="1"/>
</dbReference>
<dbReference type="PANTHER" id="PTHR12109">
    <property type="entry name" value="RING FINGER PROTEIN 141-RELATED"/>
    <property type="match status" value="1"/>
</dbReference>
<comment type="caution">
    <text evidence="7">The sequence shown here is derived from an EMBL/GenBank/DDBJ whole genome shotgun (WGS) entry which is preliminary data.</text>
</comment>
<dbReference type="Pfam" id="PF13920">
    <property type="entry name" value="zf-C3HC4_3"/>
    <property type="match status" value="1"/>
</dbReference>
<feature type="compositionally biased region" description="Low complexity" evidence="5">
    <location>
        <begin position="231"/>
        <end position="256"/>
    </location>
</feature>
<dbReference type="InterPro" id="IPR047126">
    <property type="entry name" value="RNF141-like"/>
</dbReference>
<evidence type="ECO:0000313" key="7">
    <source>
        <dbReference type="EMBL" id="NXM59572.1"/>
    </source>
</evidence>
<keyword evidence="8" id="KW-1185">Reference proteome</keyword>